<dbReference type="EMBL" id="CADCUV010000066">
    <property type="protein sequence ID" value="CAA9407434.1"/>
    <property type="molecule type" value="Genomic_DNA"/>
</dbReference>
<dbReference type="AlphaFoldDB" id="A0A6J4P8M0"/>
<accession>A0A6J4P8M0</accession>
<evidence type="ECO:0000313" key="2">
    <source>
        <dbReference type="EMBL" id="CAA9407434.1"/>
    </source>
</evidence>
<organism evidence="2">
    <name type="scientific">uncultured Rubrobacteraceae bacterium</name>
    <dbReference type="NCBI Taxonomy" id="349277"/>
    <lineage>
        <taxon>Bacteria</taxon>
        <taxon>Bacillati</taxon>
        <taxon>Actinomycetota</taxon>
        <taxon>Rubrobacteria</taxon>
        <taxon>Rubrobacterales</taxon>
        <taxon>Rubrobacteraceae</taxon>
        <taxon>environmental samples</taxon>
    </lineage>
</organism>
<protein>
    <submittedName>
        <fullName evidence="2">Uncharacterized protein</fullName>
    </submittedName>
</protein>
<feature type="non-terminal residue" evidence="2">
    <location>
        <position position="164"/>
    </location>
</feature>
<feature type="compositionally biased region" description="Basic residues" evidence="1">
    <location>
        <begin position="74"/>
        <end position="100"/>
    </location>
</feature>
<sequence length="164" mass="18205">GRTGQAWTNKPQGFSRHGRDDRRRAHARQRAVAVAGGPGGARAGDAERDRLRAARAEGGLSTPGRVQLPDHRPAGHPHARRPAHAGHLRRHGRLPRRRPHEGRAGGSHDPDPQPREPGAPGRDQGRHRPRVRVRRDDLRRQHEDRGREAQDRRARPGDGPGALR</sequence>
<feature type="compositionally biased region" description="Basic and acidic residues" evidence="1">
    <location>
        <begin position="134"/>
        <end position="156"/>
    </location>
</feature>
<name>A0A6J4P8M0_9ACTN</name>
<reference evidence="2" key="1">
    <citation type="submission" date="2020-02" db="EMBL/GenBank/DDBJ databases">
        <authorList>
            <person name="Meier V. D."/>
        </authorList>
    </citation>
    <scope>NUCLEOTIDE SEQUENCE</scope>
    <source>
        <strain evidence="2">AVDCRST_MAG22</strain>
    </source>
</reference>
<feature type="compositionally biased region" description="Basic and acidic residues" evidence="1">
    <location>
        <begin position="44"/>
        <end position="55"/>
    </location>
</feature>
<feature type="compositionally biased region" description="Polar residues" evidence="1">
    <location>
        <begin position="1"/>
        <end position="12"/>
    </location>
</feature>
<feature type="non-terminal residue" evidence="2">
    <location>
        <position position="1"/>
    </location>
</feature>
<feature type="region of interest" description="Disordered" evidence="1">
    <location>
        <begin position="1"/>
        <end position="164"/>
    </location>
</feature>
<gene>
    <name evidence="2" type="ORF">AVDCRST_MAG22-1639</name>
</gene>
<feature type="compositionally biased region" description="Basic and acidic residues" evidence="1">
    <location>
        <begin position="101"/>
        <end position="114"/>
    </location>
</feature>
<evidence type="ECO:0000256" key="1">
    <source>
        <dbReference type="SAM" id="MobiDB-lite"/>
    </source>
</evidence>
<proteinExistence type="predicted"/>